<organism evidence="5">
    <name type="scientific">Rhizophagus irregularis (strain DAOM 181602 / DAOM 197198 / MUCL 43194)</name>
    <name type="common">Arbuscular mycorrhizal fungus</name>
    <name type="synonym">Glomus intraradices</name>
    <dbReference type="NCBI Taxonomy" id="747089"/>
    <lineage>
        <taxon>Eukaryota</taxon>
        <taxon>Fungi</taxon>
        <taxon>Fungi incertae sedis</taxon>
        <taxon>Mucoromycota</taxon>
        <taxon>Glomeromycotina</taxon>
        <taxon>Glomeromycetes</taxon>
        <taxon>Glomerales</taxon>
        <taxon>Glomeraceae</taxon>
        <taxon>Rhizophagus</taxon>
    </lineage>
</organism>
<dbReference type="Gene3D" id="1.10.510.10">
    <property type="entry name" value="Transferase(Phosphotransferase) domain 1"/>
    <property type="match status" value="1"/>
</dbReference>
<dbReference type="HOGENOM" id="CLU_000288_7_0_1"/>
<feature type="domain" description="Protein kinase" evidence="4">
    <location>
        <begin position="1"/>
        <end position="188"/>
    </location>
</feature>
<dbReference type="InterPro" id="IPR051681">
    <property type="entry name" value="Ser/Thr_Kinases-Pseudokinases"/>
</dbReference>
<evidence type="ECO:0000259" key="4">
    <source>
        <dbReference type="PROSITE" id="PS50011"/>
    </source>
</evidence>
<dbReference type="PRINTS" id="PR00109">
    <property type="entry name" value="TYRKINASE"/>
</dbReference>
<dbReference type="GO" id="GO:0046872">
    <property type="term" value="F:metal ion binding"/>
    <property type="evidence" value="ECO:0007669"/>
    <property type="project" value="UniProtKB-KW"/>
</dbReference>
<dbReference type="PROSITE" id="PS50011">
    <property type="entry name" value="PROTEIN_KINASE_DOM"/>
    <property type="match status" value="1"/>
</dbReference>
<dbReference type="AlphaFoldDB" id="U9UR90"/>
<keyword evidence="2" id="KW-0479">Metal-binding</keyword>
<reference evidence="5" key="1">
    <citation type="submission" date="2013-07" db="EMBL/GenBank/DDBJ databases">
        <title>The genome of an arbuscular mycorrhizal fungus provides insights into the evolution of the oldest plant symbiosis.</title>
        <authorList>
            <consortium name="DOE Joint Genome Institute"/>
            <person name="Tisserant E."/>
            <person name="Malbreil M."/>
            <person name="Kuo A."/>
            <person name="Kohler A."/>
            <person name="Symeonidi A."/>
            <person name="Balestrini R."/>
            <person name="Charron P."/>
            <person name="Duensing N."/>
            <person name="Frei-dit-Frey N."/>
            <person name="Gianinazzi-Pearson V."/>
            <person name="Gilbert B."/>
            <person name="Handa Y."/>
            <person name="Hijri M."/>
            <person name="Kaul R."/>
            <person name="Kawaguchi M."/>
            <person name="Krajinski F."/>
            <person name="Lammers P."/>
            <person name="Lapierre D."/>
            <person name="Masclaux F.G."/>
            <person name="Murat C."/>
            <person name="Morin E."/>
            <person name="Ndikumana S."/>
            <person name="Pagni M."/>
            <person name="Petitpierre D."/>
            <person name="Requena N."/>
            <person name="Rosikiewicz P."/>
            <person name="Riley R."/>
            <person name="Saito K."/>
            <person name="San Clemente H."/>
            <person name="Shapiro H."/>
            <person name="van Tuinen D."/>
            <person name="Becard G."/>
            <person name="Bonfante P."/>
            <person name="Paszkowski U."/>
            <person name="Shachar-Hill Y."/>
            <person name="Young J.P."/>
            <person name="Sanders I.R."/>
            <person name="Henrissat B."/>
            <person name="Rensing S.A."/>
            <person name="Grigoriev I.V."/>
            <person name="Corradi N."/>
            <person name="Roux C."/>
            <person name="Martin F."/>
        </authorList>
    </citation>
    <scope>NUCLEOTIDE SEQUENCE</scope>
    <source>
        <strain evidence="5">DAOM 197198</strain>
    </source>
</reference>
<evidence type="ECO:0000256" key="2">
    <source>
        <dbReference type="PIRSR" id="PIRSR000615-3"/>
    </source>
</evidence>
<feature type="compositionally biased region" description="Polar residues" evidence="3">
    <location>
        <begin position="222"/>
        <end position="238"/>
    </location>
</feature>
<feature type="region of interest" description="Disordered" evidence="3">
    <location>
        <begin position="207"/>
        <end position="246"/>
    </location>
</feature>
<dbReference type="InterPro" id="IPR001245">
    <property type="entry name" value="Ser-Thr/Tyr_kinase_cat_dom"/>
</dbReference>
<dbReference type="GO" id="GO:0005524">
    <property type="term" value="F:ATP binding"/>
    <property type="evidence" value="ECO:0007669"/>
    <property type="project" value="InterPro"/>
</dbReference>
<evidence type="ECO:0000313" key="5">
    <source>
        <dbReference type="EMBL" id="ESA18081.1"/>
    </source>
</evidence>
<gene>
    <name evidence="5" type="ORF">GLOINDRAFT_76356</name>
</gene>
<dbReference type="EMBL" id="KI279547">
    <property type="protein sequence ID" value="ESA18081.1"/>
    <property type="molecule type" value="Genomic_DNA"/>
</dbReference>
<protein>
    <recommendedName>
        <fullName evidence="4">Protein kinase domain-containing protein</fullName>
    </recommendedName>
</protein>
<dbReference type="VEuPathDB" id="FungiDB:RhiirFUN_020024"/>
<feature type="active site" description="Proton acceptor" evidence="1">
    <location>
        <position position="50"/>
    </location>
</feature>
<dbReference type="GO" id="GO:0004674">
    <property type="term" value="F:protein serine/threonine kinase activity"/>
    <property type="evidence" value="ECO:0007669"/>
    <property type="project" value="TreeGrafter"/>
</dbReference>
<dbReference type="Pfam" id="PF00069">
    <property type="entry name" value="Pkinase"/>
    <property type="match status" value="1"/>
</dbReference>
<feature type="binding site" evidence="2">
    <location>
        <position position="70"/>
    </location>
    <ligand>
        <name>Mg(2+)</name>
        <dbReference type="ChEBI" id="CHEBI:18420"/>
    </ligand>
</feature>
<feature type="binding site" evidence="2">
    <location>
        <position position="55"/>
    </location>
    <ligand>
        <name>Mg(2+)</name>
        <dbReference type="ChEBI" id="CHEBI:18420"/>
    </ligand>
</feature>
<name>U9UR90_RHIID</name>
<sequence length="270" mass="30823">MVLEYAENGSLRNYLSKKNRKELRWKNKINLLHNIALGLSLIHENFIHRDLHSGNILIHDDREDITCITDMGLCKPANHTNTEKNEIYGVIHYIAPELLRGENYTKACDIYSFGIIMYEVISELPPYHGHDIISNFSFGLEVCRGEINLKFNIAVPQLILDLFNRCIDLKPSNRPTAGELKFILHGMIGESENKANNRSELIKQIRKADKENKKNKTNKTTIPSRVPSSRSGTNSIHPTSSTYSTHSTYSSRIFTSIESYNDNNLESCQI</sequence>
<dbReference type="PIRSF" id="PIRSF000615">
    <property type="entry name" value="TyrPK_CSF1-R"/>
    <property type="match status" value="1"/>
</dbReference>
<evidence type="ECO:0000256" key="3">
    <source>
        <dbReference type="SAM" id="MobiDB-lite"/>
    </source>
</evidence>
<dbReference type="InterPro" id="IPR000719">
    <property type="entry name" value="Prot_kinase_dom"/>
</dbReference>
<dbReference type="SUPFAM" id="SSF56112">
    <property type="entry name" value="Protein kinase-like (PK-like)"/>
    <property type="match status" value="1"/>
</dbReference>
<evidence type="ECO:0000256" key="1">
    <source>
        <dbReference type="PIRSR" id="PIRSR000615-1"/>
    </source>
</evidence>
<dbReference type="eggNOG" id="KOG0192">
    <property type="taxonomic scope" value="Eukaryota"/>
</dbReference>
<dbReference type="PANTHER" id="PTHR44329">
    <property type="entry name" value="SERINE/THREONINE-PROTEIN KINASE TNNI3K-RELATED"/>
    <property type="match status" value="1"/>
</dbReference>
<dbReference type="SMART" id="SM00220">
    <property type="entry name" value="S_TKc"/>
    <property type="match status" value="1"/>
</dbReference>
<keyword evidence="2" id="KW-0460">Magnesium</keyword>
<accession>U9UR90</accession>
<proteinExistence type="predicted"/>
<dbReference type="InterPro" id="IPR011009">
    <property type="entry name" value="Kinase-like_dom_sf"/>
</dbReference>